<protein>
    <recommendedName>
        <fullName evidence="4">C-type lectin domain-containing protein</fullName>
    </recommendedName>
</protein>
<dbReference type="OrthoDB" id="6240229at2759"/>
<dbReference type="AlphaFoldDB" id="A0A8T0DNE0"/>
<sequence length="258" mass="27999">MYSILHITTLLLAVNLGETACPANFNESQSGVCVTHVGVSNTFCEAAEKCEKHGKSVGLNLFLVGRDATALAQIFPYGRSSLWSGVNQLLIHRNTGGEGWYDTNPKTPTYTTGKGFPWGAAQPVGSGPVTVYTPGNNKFYDHPAISQLSNLDVFCQYIDEPSSTISAVKFTTNFPVRLTDLVQKNARFAGCFLGVIRGSTKLKCAMRCASNIACRSVYINLVDGRCVPVMYADSLLAWDIAGSGNDWKRFAKAEVLKH</sequence>
<feature type="chain" id="PRO_5035773024" description="C-type lectin domain-containing protein" evidence="1">
    <location>
        <begin position="20"/>
        <end position="258"/>
    </location>
</feature>
<evidence type="ECO:0000256" key="1">
    <source>
        <dbReference type="SAM" id="SignalP"/>
    </source>
</evidence>
<dbReference type="EMBL" id="JTDF01002768">
    <property type="protein sequence ID" value="KAF8568464.1"/>
    <property type="molecule type" value="Genomic_DNA"/>
</dbReference>
<feature type="signal peptide" evidence="1">
    <location>
        <begin position="1"/>
        <end position="19"/>
    </location>
</feature>
<organism evidence="2 3">
    <name type="scientific">Paragonimus westermani</name>
    <dbReference type="NCBI Taxonomy" id="34504"/>
    <lineage>
        <taxon>Eukaryota</taxon>
        <taxon>Metazoa</taxon>
        <taxon>Spiralia</taxon>
        <taxon>Lophotrochozoa</taxon>
        <taxon>Platyhelminthes</taxon>
        <taxon>Trematoda</taxon>
        <taxon>Digenea</taxon>
        <taxon>Plagiorchiida</taxon>
        <taxon>Troglotremata</taxon>
        <taxon>Troglotrematidae</taxon>
        <taxon>Paragonimus</taxon>
    </lineage>
</organism>
<dbReference type="Proteomes" id="UP000699462">
    <property type="component" value="Unassembled WGS sequence"/>
</dbReference>
<name>A0A8T0DNE0_9TREM</name>
<gene>
    <name evidence="2" type="ORF">P879_06470</name>
</gene>
<evidence type="ECO:0000313" key="2">
    <source>
        <dbReference type="EMBL" id="KAF8568464.1"/>
    </source>
</evidence>
<proteinExistence type="predicted"/>
<evidence type="ECO:0000313" key="3">
    <source>
        <dbReference type="Proteomes" id="UP000699462"/>
    </source>
</evidence>
<keyword evidence="3" id="KW-1185">Reference proteome</keyword>
<accession>A0A8T0DNE0</accession>
<reference evidence="2 3" key="1">
    <citation type="submission" date="2019-07" db="EMBL/GenBank/DDBJ databases">
        <title>Annotation for the trematode Paragonimus westermani.</title>
        <authorList>
            <person name="Choi Y.-J."/>
        </authorList>
    </citation>
    <scope>NUCLEOTIDE SEQUENCE [LARGE SCALE GENOMIC DNA]</scope>
    <source>
        <strain evidence="2">180907_Pwestermani</strain>
    </source>
</reference>
<keyword evidence="1" id="KW-0732">Signal</keyword>
<evidence type="ECO:0008006" key="4">
    <source>
        <dbReference type="Google" id="ProtNLM"/>
    </source>
</evidence>
<comment type="caution">
    <text evidence="2">The sequence shown here is derived from an EMBL/GenBank/DDBJ whole genome shotgun (WGS) entry which is preliminary data.</text>
</comment>